<evidence type="ECO:0000313" key="2">
    <source>
        <dbReference type="EMBL" id="MBB3998376.1"/>
    </source>
</evidence>
<gene>
    <name evidence="2" type="ORF">GGR04_002215</name>
</gene>
<dbReference type="EMBL" id="JACIEK010000004">
    <property type="protein sequence ID" value="MBB3998376.1"/>
    <property type="molecule type" value="Genomic_DNA"/>
</dbReference>
<dbReference type="RefSeq" id="WP_183199903.1">
    <property type="nucleotide sequence ID" value="NZ_JACIEK010000004.1"/>
</dbReference>
<comment type="caution">
    <text evidence="2">The sequence shown here is derived from an EMBL/GenBank/DDBJ whole genome shotgun (WGS) entry which is preliminary data.</text>
</comment>
<proteinExistence type="predicted"/>
<organism evidence="2 3">
    <name type="scientific">Aureimonas pseudogalii</name>
    <dbReference type="NCBI Taxonomy" id="1744844"/>
    <lineage>
        <taxon>Bacteria</taxon>
        <taxon>Pseudomonadati</taxon>
        <taxon>Pseudomonadota</taxon>
        <taxon>Alphaproteobacteria</taxon>
        <taxon>Hyphomicrobiales</taxon>
        <taxon>Aurantimonadaceae</taxon>
        <taxon>Aureimonas</taxon>
    </lineage>
</organism>
<sequence>MSATYNSAVREGWRRAAAEIREPLRRQMQENLGSAGILDSWMSRMLENNVDRSSRDPDEPALRRVGSDR</sequence>
<dbReference type="AlphaFoldDB" id="A0A7W6EBM6"/>
<evidence type="ECO:0000256" key="1">
    <source>
        <dbReference type="SAM" id="MobiDB-lite"/>
    </source>
</evidence>
<protein>
    <submittedName>
        <fullName evidence="2">Uncharacterized protein</fullName>
    </submittedName>
</protein>
<evidence type="ECO:0000313" key="3">
    <source>
        <dbReference type="Proteomes" id="UP000542776"/>
    </source>
</evidence>
<feature type="region of interest" description="Disordered" evidence="1">
    <location>
        <begin position="48"/>
        <end position="69"/>
    </location>
</feature>
<name>A0A7W6EBM6_9HYPH</name>
<accession>A0A7W6EBM6</accession>
<keyword evidence="3" id="KW-1185">Reference proteome</keyword>
<feature type="compositionally biased region" description="Basic and acidic residues" evidence="1">
    <location>
        <begin position="49"/>
        <end position="69"/>
    </location>
</feature>
<reference evidence="2 3" key="1">
    <citation type="submission" date="2020-08" db="EMBL/GenBank/DDBJ databases">
        <title>Genomic Encyclopedia of Type Strains, Phase IV (KMG-IV): sequencing the most valuable type-strain genomes for metagenomic binning, comparative biology and taxonomic classification.</title>
        <authorList>
            <person name="Goeker M."/>
        </authorList>
    </citation>
    <scope>NUCLEOTIDE SEQUENCE [LARGE SCALE GENOMIC DNA]</scope>
    <source>
        <strain evidence="2 3">DSM 102238</strain>
    </source>
</reference>
<dbReference type="Proteomes" id="UP000542776">
    <property type="component" value="Unassembled WGS sequence"/>
</dbReference>